<reference evidence="2 3" key="1">
    <citation type="submission" date="2019-10" db="EMBL/GenBank/DDBJ databases">
        <title>Assembly and Annotation for the nematode Trichostrongylus colubriformis.</title>
        <authorList>
            <person name="Martin J."/>
        </authorList>
    </citation>
    <scope>NUCLEOTIDE SEQUENCE [LARGE SCALE GENOMIC DNA]</scope>
    <source>
        <strain evidence="2">G859</strain>
        <tissue evidence="2">Whole worm</tissue>
    </source>
</reference>
<dbReference type="EMBL" id="WIXE01016743">
    <property type="protein sequence ID" value="KAK5972361.1"/>
    <property type="molecule type" value="Genomic_DNA"/>
</dbReference>
<protein>
    <submittedName>
        <fullName evidence="2">Uncharacterized protein</fullName>
    </submittedName>
</protein>
<proteinExistence type="predicted"/>
<dbReference type="Proteomes" id="UP001331761">
    <property type="component" value="Unassembled WGS sequence"/>
</dbReference>
<feature type="signal peptide" evidence="1">
    <location>
        <begin position="1"/>
        <end position="16"/>
    </location>
</feature>
<evidence type="ECO:0000313" key="3">
    <source>
        <dbReference type="Proteomes" id="UP001331761"/>
    </source>
</evidence>
<feature type="chain" id="PRO_5042924353" evidence="1">
    <location>
        <begin position="17"/>
        <end position="161"/>
    </location>
</feature>
<name>A0AAN8IG87_TRICO</name>
<organism evidence="2 3">
    <name type="scientific">Trichostrongylus colubriformis</name>
    <name type="common">Black scour worm</name>
    <dbReference type="NCBI Taxonomy" id="6319"/>
    <lineage>
        <taxon>Eukaryota</taxon>
        <taxon>Metazoa</taxon>
        <taxon>Ecdysozoa</taxon>
        <taxon>Nematoda</taxon>
        <taxon>Chromadorea</taxon>
        <taxon>Rhabditida</taxon>
        <taxon>Rhabditina</taxon>
        <taxon>Rhabditomorpha</taxon>
        <taxon>Strongyloidea</taxon>
        <taxon>Trichostrongylidae</taxon>
        <taxon>Trichostrongylus</taxon>
    </lineage>
</organism>
<dbReference type="AlphaFoldDB" id="A0AAN8IG87"/>
<sequence length="161" mass="18313">MMILIALIVLVGVVQSESMCTYSDLKHQTFAEINQPSPSIRLFLQRENGGISNTACTMSYRVKYDDALNPYYYFRIDQAGSTFHLMVTWDFTGNSFLNLASLASLAAVCPQWSSLILRSVKTKIWSLRLRILPQRTNIAYHSLDKPKDKLLCDAVKEAENR</sequence>
<evidence type="ECO:0000313" key="2">
    <source>
        <dbReference type="EMBL" id="KAK5972361.1"/>
    </source>
</evidence>
<keyword evidence="1" id="KW-0732">Signal</keyword>
<gene>
    <name evidence="2" type="ORF">GCK32_016427</name>
</gene>
<comment type="caution">
    <text evidence="2">The sequence shown here is derived from an EMBL/GenBank/DDBJ whole genome shotgun (WGS) entry which is preliminary data.</text>
</comment>
<accession>A0AAN8IG87</accession>
<keyword evidence="3" id="KW-1185">Reference proteome</keyword>
<evidence type="ECO:0000256" key="1">
    <source>
        <dbReference type="SAM" id="SignalP"/>
    </source>
</evidence>